<accession>A0A2T7BI08</accession>
<dbReference type="OrthoDB" id="1433240at2"/>
<dbReference type="RefSeq" id="WP_108687741.1">
    <property type="nucleotide sequence ID" value="NZ_QCYK01000002.1"/>
</dbReference>
<dbReference type="Gene3D" id="2.60.40.2060">
    <property type="match status" value="1"/>
</dbReference>
<dbReference type="Pfam" id="PF12866">
    <property type="entry name" value="DUF3823"/>
    <property type="match status" value="1"/>
</dbReference>
<dbReference type="Proteomes" id="UP000244450">
    <property type="component" value="Unassembled WGS sequence"/>
</dbReference>
<evidence type="ECO:0008006" key="6">
    <source>
        <dbReference type="Google" id="ProtNLM"/>
    </source>
</evidence>
<evidence type="ECO:0000313" key="5">
    <source>
        <dbReference type="Proteomes" id="UP000244450"/>
    </source>
</evidence>
<evidence type="ECO:0000256" key="1">
    <source>
        <dbReference type="SAM" id="SignalP"/>
    </source>
</evidence>
<evidence type="ECO:0000259" key="2">
    <source>
        <dbReference type="Pfam" id="PF12866"/>
    </source>
</evidence>
<evidence type="ECO:0000313" key="4">
    <source>
        <dbReference type="EMBL" id="PUZ25902.1"/>
    </source>
</evidence>
<feature type="signal peptide" evidence="1">
    <location>
        <begin position="1"/>
        <end position="21"/>
    </location>
</feature>
<protein>
    <recommendedName>
        <fullName evidence="6">DUF3823 domain-containing protein</fullName>
    </recommendedName>
</protein>
<comment type="caution">
    <text evidence="4">The sequence shown here is derived from an EMBL/GenBank/DDBJ whole genome shotgun (WGS) entry which is preliminary data.</text>
</comment>
<gene>
    <name evidence="4" type="ORF">DCC81_16770</name>
</gene>
<keyword evidence="5" id="KW-1185">Reference proteome</keyword>
<dbReference type="InterPro" id="IPR041186">
    <property type="entry name" value="DUF3823_C"/>
</dbReference>
<proteinExistence type="predicted"/>
<feature type="domain" description="DUF3823" evidence="3">
    <location>
        <begin position="126"/>
        <end position="234"/>
    </location>
</feature>
<feature type="domain" description="DUF3823" evidence="2">
    <location>
        <begin position="32"/>
        <end position="123"/>
    </location>
</feature>
<dbReference type="AlphaFoldDB" id="A0A2T7BI08"/>
<name>A0A2T7BI08_9BACT</name>
<keyword evidence="1" id="KW-0732">Signal</keyword>
<dbReference type="InterPro" id="IPR024278">
    <property type="entry name" value="DUF3823_N"/>
</dbReference>
<sequence>MKKSFLYSAGLLLLLGAAACKKDNYTAPGTDFTGHITYQGEPIGVQQGNGNVYFELWQSGYGKLTPINVYIAQDGSFSAKLYDGTYRMDFPTGQGPYLPPGGHYGDTTTITLSGSKSQDFEVMPYYMIRNAKFAFSAADSSITATFSLDTIVKDPALVKGIEKVYLLENAQVISDLQYNVAATSVDGGSLTSLQNFNMKIKVPASQYQGHTAAFARIGVKIAGVDDMLYSQAEKINL</sequence>
<reference evidence="4 5" key="1">
    <citation type="submission" date="2018-04" db="EMBL/GenBank/DDBJ databases">
        <title>Chitinophaga fuyangensis sp. nov., isolated from soil in a chemical factory.</title>
        <authorList>
            <person name="Chen K."/>
        </authorList>
    </citation>
    <scope>NUCLEOTIDE SEQUENCE [LARGE SCALE GENOMIC DNA]</scope>
    <source>
        <strain evidence="4 5">LY-1</strain>
    </source>
</reference>
<dbReference type="Pfam" id="PF18003">
    <property type="entry name" value="DUF3823_C"/>
    <property type="match status" value="1"/>
</dbReference>
<organism evidence="4 5">
    <name type="scientific">Chitinophaga parva</name>
    <dbReference type="NCBI Taxonomy" id="2169414"/>
    <lineage>
        <taxon>Bacteria</taxon>
        <taxon>Pseudomonadati</taxon>
        <taxon>Bacteroidota</taxon>
        <taxon>Chitinophagia</taxon>
        <taxon>Chitinophagales</taxon>
        <taxon>Chitinophagaceae</taxon>
        <taxon>Chitinophaga</taxon>
    </lineage>
</organism>
<feature type="chain" id="PRO_5015501685" description="DUF3823 domain-containing protein" evidence="1">
    <location>
        <begin position="22"/>
        <end position="237"/>
    </location>
</feature>
<dbReference type="PROSITE" id="PS51257">
    <property type="entry name" value="PROKAR_LIPOPROTEIN"/>
    <property type="match status" value="1"/>
</dbReference>
<dbReference type="Gene3D" id="2.60.40.1120">
    <property type="entry name" value="Carboxypeptidase-like, regulatory domain"/>
    <property type="match status" value="1"/>
</dbReference>
<evidence type="ECO:0000259" key="3">
    <source>
        <dbReference type="Pfam" id="PF18003"/>
    </source>
</evidence>
<dbReference type="EMBL" id="QCYK01000002">
    <property type="protein sequence ID" value="PUZ25902.1"/>
    <property type="molecule type" value="Genomic_DNA"/>
</dbReference>